<proteinExistence type="predicted"/>
<dbReference type="Proteomes" id="UP000588604">
    <property type="component" value="Unassembled WGS sequence"/>
</dbReference>
<keyword evidence="2" id="KW-0547">Nucleotide-binding</keyword>
<sequence>MAVKSKNGGLIWEAGIDTGRLVSDANKVENIFKKLTENQVKEEKNLLRNISSSYAQIATDGRRAFSAMTPQMQNQIVTVNKLNNELRKIADTQRYLDQEFRKGTITEAQYLATTNQLTASTRSLNAQLERQNQTVARSTKTNALYNQVLASTVGFLSIQQGTRLISDIVRTRGEIEQLEVAFTTMLRSKEAATQLMAEIVDVAVETPFKLTEVASATKQLLAYGFAQKEIKNELISIGNIASGVGASFGDIAYAYGTLRAQGRAYAYDIRQFTGRGIPIIEELSKVMNVSTQEVQALVEAGKVGFPEVQKAFQNLSGAGGQFFNLMEKQSQTVTGQISKLQDQIELMFNEIGKSNEGAIRDVTAGAAFIVENYQTVIKALEVLIATYGVYRTALAINLALTNAVSAGEIKSAGIKGLLTLATGKLTAAQRALNIVLAANPYVAVATVLAALVASLYLFRERVKQVEDVQVRLNRATEETNKYFTEQEAKIKTLVSTLGNQNVAESVRLKAYEELKSISPDIVKGLTFEEAKTGDLTKAVYGYVDALEKRLRVENLTNEAVQLRGEISEKEQKLLESRDKQARLKAEGKTISTSVFVDSPYEKQRLQSERLVKELENLYNQEKQLGDQIASNLDQSNNSAEDRIAVLKRLQGQVSETSVAYKKYEDEIKSLQSTIEVVESKPSKNKAYFEKIVKENTEALELLDLSSDDFEAKSKEYKDKILEAQKNLDSFGLKGEKGELKRENKDQKDAIKEREKILNQISNLEDKAYKKSFDKREKEKADLKRQLDEIRELVKDAGFQNANGILNRIDNLELKATGDIDYRNDTEQFKTEFEKRKKIYEDYENHVRDFGVTSADKRFSSELEIAKNYLGTIQSEYEKILTIAPENRSGVQQERLRYFQIILDTEKREQEAQLEALLKANQSYQQQRTALLENQTEQRKKIEATGDLEALATFEKNAEKALFDLNEVAAKDLTGFSEFFDNVRLLSRKAAFEGIDVLKKAIEKLSKLDKEKGGIDPDLAAEWVDQLNQAAQTIGAEIPQEMQKWATSMNSIAQSVSEINQDLGAMFGTIGDIIGGLANVQLGFNELQTAQQTENKTDDFTAKSNLYATAINSVVKLTNLAVNASKQRRQVEEKYYQSVIGYQQDYNLALVEQMRLQSEASGSVFLTNYQGKLENGYLSLTEASKGFNEALKELDRVQVKTGTESFFDLKAAAGATGIGAIGGAAIGALGAAAVGAAIGSVVPILGTAIGAGVGAIVGIFAGKKKKNSYGELLEEFPDLIQTSADGLVAVNEELAKAILANDLIREGGKELVENVLEWGEAVEAAREQITQTIGELTGQIGGELRNALVDAFRNGTDAGLAMTSTVGKAIEDMVSQLLFSAVFSDVFKSLEDDLVKSLDPISGDQSVIDDFDRFLEKAGPAQETFFDLMDQIQKQAAGKGIDIFKPGSSGSLQQPGLVGAIRKELTEATGSELAGLFRGFYDLQKIANNVSYEHLAVANSQLASTMAIQVNTAQTVVELRTMAVDIKAIVKNTKPAQNGRDLGDG</sequence>
<dbReference type="Pfam" id="PF20155">
    <property type="entry name" value="TMP_3"/>
    <property type="match status" value="1"/>
</dbReference>
<dbReference type="GO" id="GO:0005874">
    <property type="term" value="C:microtubule"/>
    <property type="evidence" value="ECO:0007669"/>
    <property type="project" value="UniProtKB-KW"/>
</dbReference>
<keyword evidence="7" id="KW-0812">Transmembrane</keyword>
<gene>
    <name evidence="9" type="ORF">FHS59_002750</name>
</gene>
<evidence type="ECO:0000256" key="7">
    <source>
        <dbReference type="SAM" id="Phobius"/>
    </source>
</evidence>
<evidence type="ECO:0000259" key="8">
    <source>
        <dbReference type="Pfam" id="PF20155"/>
    </source>
</evidence>
<keyword evidence="4 6" id="KW-0175">Coiled coil</keyword>
<feature type="transmembrane region" description="Helical" evidence="7">
    <location>
        <begin position="1243"/>
        <end position="1261"/>
    </location>
</feature>
<dbReference type="EMBL" id="JACIJO010000002">
    <property type="protein sequence ID" value="MBB6327122.1"/>
    <property type="molecule type" value="Genomic_DNA"/>
</dbReference>
<evidence type="ECO:0000256" key="2">
    <source>
        <dbReference type="ARBA" id="ARBA00022741"/>
    </source>
</evidence>
<keyword evidence="7" id="KW-0472">Membrane</keyword>
<keyword evidence="5" id="KW-0505">Motor protein</keyword>
<keyword evidence="7" id="KW-1133">Transmembrane helix</keyword>
<feature type="coiled-coil region" evidence="6">
    <location>
        <begin position="906"/>
        <end position="933"/>
    </location>
</feature>
<feature type="domain" description="Tape measure protein N-terminal" evidence="8">
    <location>
        <begin position="167"/>
        <end position="352"/>
    </location>
</feature>
<dbReference type="InterPro" id="IPR013491">
    <property type="entry name" value="Tape_meas_N"/>
</dbReference>
<dbReference type="RefSeq" id="WP_184495781.1">
    <property type="nucleotide sequence ID" value="NZ_JACIJO010000002.1"/>
</dbReference>
<evidence type="ECO:0000256" key="5">
    <source>
        <dbReference type="ARBA" id="ARBA00023175"/>
    </source>
</evidence>
<organism evidence="9 10">
    <name type="scientific">Algoriphagus iocasae</name>
    <dbReference type="NCBI Taxonomy" id="1836499"/>
    <lineage>
        <taxon>Bacteria</taxon>
        <taxon>Pseudomonadati</taxon>
        <taxon>Bacteroidota</taxon>
        <taxon>Cytophagia</taxon>
        <taxon>Cytophagales</taxon>
        <taxon>Cyclobacteriaceae</taxon>
        <taxon>Algoriphagus</taxon>
    </lineage>
</organism>
<reference evidence="9 10" key="1">
    <citation type="submission" date="2020-08" db="EMBL/GenBank/DDBJ databases">
        <title>Genomic Encyclopedia of Type Strains, Phase IV (KMG-IV): sequencing the most valuable type-strain genomes for metagenomic binning, comparative biology and taxonomic classification.</title>
        <authorList>
            <person name="Goeker M."/>
        </authorList>
    </citation>
    <scope>NUCLEOTIDE SEQUENCE [LARGE SCALE GENOMIC DNA]</scope>
    <source>
        <strain evidence="9 10">DSM 102044</strain>
    </source>
</reference>
<dbReference type="InterPro" id="IPR044986">
    <property type="entry name" value="KIF15/KIN-12"/>
</dbReference>
<comment type="caution">
    <text evidence="9">The sequence shown here is derived from an EMBL/GenBank/DDBJ whole genome shotgun (WGS) entry which is preliminary data.</text>
</comment>
<keyword evidence="10" id="KW-1185">Reference proteome</keyword>
<evidence type="ECO:0000256" key="1">
    <source>
        <dbReference type="ARBA" id="ARBA00022701"/>
    </source>
</evidence>
<evidence type="ECO:0000256" key="6">
    <source>
        <dbReference type="SAM" id="Coils"/>
    </source>
</evidence>
<dbReference type="PANTHER" id="PTHR37739">
    <property type="entry name" value="KINESIN-LIKE PROTEIN KIN-12D"/>
    <property type="match status" value="1"/>
</dbReference>
<feature type="transmembrane region" description="Helical" evidence="7">
    <location>
        <begin position="1214"/>
        <end position="1237"/>
    </location>
</feature>
<evidence type="ECO:0000256" key="4">
    <source>
        <dbReference type="ARBA" id="ARBA00023054"/>
    </source>
</evidence>
<feature type="coiled-coil region" evidence="6">
    <location>
        <begin position="545"/>
        <end position="680"/>
    </location>
</feature>
<dbReference type="GO" id="GO:0005524">
    <property type="term" value="F:ATP binding"/>
    <property type="evidence" value="ECO:0007669"/>
    <property type="project" value="UniProtKB-KW"/>
</dbReference>
<name>A0A841MG27_9BACT</name>
<evidence type="ECO:0000313" key="9">
    <source>
        <dbReference type="EMBL" id="MBB6327122.1"/>
    </source>
</evidence>
<protein>
    <submittedName>
        <fullName evidence="9">Tape measure domain-containing protein</fullName>
    </submittedName>
</protein>
<evidence type="ECO:0000313" key="10">
    <source>
        <dbReference type="Proteomes" id="UP000588604"/>
    </source>
</evidence>
<dbReference type="PANTHER" id="PTHR37739:SF16">
    <property type="entry name" value="KINESIN-LIKE PROTEIN"/>
    <property type="match status" value="1"/>
</dbReference>
<feature type="coiled-coil region" evidence="6">
    <location>
        <begin position="706"/>
        <end position="795"/>
    </location>
</feature>
<evidence type="ECO:0000256" key="3">
    <source>
        <dbReference type="ARBA" id="ARBA00022840"/>
    </source>
</evidence>
<accession>A0A841MG27</accession>
<keyword evidence="3" id="KW-0067">ATP-binding</keyword>
<keyword evidence="1" id="KW-0493">Microtubule</keyword>